<reference evidence="7" key="1">
    <citation type="journal article" date="2015" name="Proc. Natl. Acad. Sci. U.S.A.">
        <title>Networks of energetic and metabolic interactions define dynamics in microbial communities.</title>
        <authorList>
            <person name="Embree M."/>
            <person name="Liu J.K."/>
            <person name="Al-Bassam M.M."/>
            <person name="Zengler K."/>
        </authorList>
    </citation>
    <scope>NUCLEOTIDE SEQUENCE</scope>
</reference>
<evidence type="ECO:0000313" key="7">
    <source>
        <dbReference type="EMBL" id="KUG24957.1"/>
    </source>
</evidence>
<dbReference type="PANTHER" id="PTHR32060:SF22">
    <property type="entry name" value="CARBOXYL-TERMINAL-PROCESSING PEPTIDASE 3, CHLOROPLASTIC"/>
    <property type="match status" value="1"/>
</dbReference>
<dbReference type="PANTHER" id="PTHR32060">
    <property type="entry name" value="TAIL-SPECIFIC PROTEASE"/>
    <property type="match status" value="1"/>
</dbReference>
<gene>
    <name evidence="7" type="ORF">ASZ90_005234</name>
</gene>
<dbReference type="InterPro" id="IPR036034">
    <property type="entry name" value="PDZ_sf"/>
</dbReference>
<dbReference type="PROSITE" id="PS50106">
    <property type="entry name" value="PDZ"/>
    <property type="match status" value="1"/>
</dbReference>
<dbReference type="SMART" id="SM00228">
    <property type="entry name" value="PDZ"/>
    <property type="match status" value="1"/>
</dbReference>
<dbReference type="EMBL" id="LNQE01000792">
    <property type="protein sequence ID" value="KUG24957.1"/>
    <property type="molecule type" value="Genomic_DNA"/>
</dbReference>
<organism evidence="7">
    <name type="scientific">hydrocarbon metagenome</name>
    <dbReference type="NCBI Taxonomy" id="938273"/>
    <lineage>
        <taxon>unclassified sequences</taxon>
        <taxon>metagenomes</taxon>
        <taxon>ecological metagenomes</taxon>
    </lineage>
</organism>
<dbReference type="GO" id="GO:0006508">
    <property type="term" value="P:proteolysis"/>
    <property type="evidence" value="ECO:0007669"/>
    <property type="project" value="UniProtKB-KW"/>
</dbReference>
<dbReference type="FunFam" id="3.90.226.10:FF:000090">
    <property type="entry name" value="Tail-specific protease"/>
    <property type="match status" value="1"/>
</dbReference>
<evidence type="ECO:0000256" key="2">
    <source>
        <dbReference type="ARBA" id="ARBA00022670"/>
    </source>
</evidence>
<evidence type="ECO:0000256" key="1">
    <source>
        <dbReference type="ARBA" id="ARBA00009179"/>
    </source>
</evidence>
<feature type="region of interest" description="Disordered" evidence="5">
    <location>
        <begin position="420"/>
        <end position="440"/>
    </location>
</feature>
<dbReference type="InterPro" id="IPR005151">
    <property type="entry name" value="Tail-specific_protease"/>
</dbReference>
<evidence type="ECO:0000259" key="6">
    <source>
        <dbReference type="PROSITE" id="PS50106"/>
    </source>
</evidence>
<dbReference type="SUPFAM" id="SSF50156">
    <property type="entry name" value="PDZ domain-like"/>
    <property type="match status" value="1"/>
</dbReference>
<dbReference type="GO" id="GO:0030288">
    <property type="term" value="C:outer membrane-bounded periplasmic space"/>
    <property type="evidence" value="ECO:0007669"/>
    <property type="project" value="TreeGrafter"/>
</dbReference>
<dbReference type="InterPro" id="IPR020992">
    <property type="entry name" value="Tail_Prtase_C"/>
</dbReference>
<accession>A0A0W8FVQ6</accession>
<feature type="domain" description="PDZ" evidence="6">
    <location>
        <begin position="24"/>
        <end position="95"/>
    </location>
</feature>
<name>A0A0W8FVQ6_9ZZZZ</name>
<dbReference type="CDD" id="cd06782">
    <property type="entry name" value="cpPDZ_CPP-like"/>
    <property type="match status" value="1"/>
</dbReference>
<comment type="similarity">
    <text evidence="1">Belongs to the peptidase S41A family.</text>
</comment>
<evidence type="ECO:0000256" key="4">
    <source>
        <dbReference type="ARBA" id="ARBA00022825"/>
    </source>
</evidence>
<dbReference type="Pfam" id="PF11818">
    <property type="entry name" value="DUF3340"/>
    <property type="match status" value="1"/>
</dbReference>
<keyword evidence="3 7" id="KW-0378">Hydrolase</keyword>
<evidence type="ECO:0000256" key="5">
    <source>
        <dbReference type="SAM" id="MobiDB-lite"/>
    </source>
</evidence>
<proteinExistence type="inferred from homology"/>
<evidence type="ECO:0000256" key="3">
    <source>
        <dbReference type="ARBA" id="ARBA00022801"/>
    </source>
</evidence>
<dbReference type="GO" id="GO:0004252">
    <property type="term" value="F:serine-type endopeptidase activity"/>
    <property type="evidence" value="ECO:0007669"/>
    <property type="project" value="UniProtKB-EC"/>
</dbReference>
<keyword evidence="4" id="KW-0720">Serine protease</keyword>
<comment type="caution">
    <text evidence="7">The sequence shown here is derived from an EMBL/GenBank/DDBJ whole genome shotgun (WGS) entry which is preliminary data.</text>
</comment>
<dbReference type="GO" id="GO:0007165">
    <property type="term" value="P:signal transduction"/>
    <property type="evidence" value="ECO:0007669"/>
    <property type="project" value="TreeGrafter"/>
</dbReference>
<dbReference type="SMART" id="SM00245">
    <property type="entry name" value="TSPc"/>
    <property type="match status" value="1"/>
</dbReference>
<dbReference type="Gene3D" id="2.30.42.10">
    <property type="match status" value="1"/>
</dbReference>
<dbReference type="Gene3D" id="3.90.226.10">
    <property type="entry name" value="2-enoyl-CoA Hydratase, Chain A, domain 1"/>
    <property type="match status" value="1"/>
</dbReference>
<dbReference type="CDD" id="cd07560">
    <property type="entry name" value="Peptidase_S41_CPP"/>
    <property type="match status" value="1"/>
</dbReference>
<dbReference type="InterPro" id="IPR029045">
    <property type="entry name" value="ClpP/crotonase-like_dom_sf"/>
</dbReference>
<dbReference type="Pfam" id="PF03572">
    <property type="entry name" value="Peptidase_S41"/>
    <property type="match status" value="1"/>
</dbReference>
<dbReference type="NCBIfam" id="TIGR00225">
    <property type="entry name" value="prc"/>
    <property type="match status" value="1"/>
</dbReference>
<dbReference type="SUPFAM" id="SSF52096">
    <property type="entry name" value="ClpP/crotonase"/>
    <property type="match status" value="1"/>
</dbReference>
<dbReference type="EC" id="3.4.21.102" evidence="7"/>
<protein>
    <submittedName>
        <fullName evidence="7">Tail-specific protease</fullName>
        <ecNumber evidence="7">3.4.21.102</ecNumber>
    </submittedName>
</protein>
<dbReference type="Pfam" id="PF00595">
    <property type="entry name" value="PDZ"/>
    <property type="match status" value="1"/>
</dbReference>
<sequence length="473" mass="52955">MNAYTDAIDPHTSYFSPITSENFNIDMSLSLEGIGAQLTSEDDYTKVSRIIPGGPADKSGLLKKDDRIIAVAQGEDGEMVDVVGWRLDDVVQLIRGEKGTLVRLTIIPAEAELNMSSKEIQIVRDKVKLEDQAAKSEIILLNHEGIEYKIGVIDVPAFYIDFEGQKRGDPDYKSTTRDVKMLLEELKKENVDGVIVDLRENGGGSLQEAIELTGLFIEEGPVVQVRNANGTIEIGNDPDKEIVYDGPLAVMINRYSASASEIFSGAIQDYGRGVVVGETTYGKGTVQNLIDLGMFNRNNGEKQGRVKMTVAKYYRITGSSTQHMGVIPDIIFPSAVDAHEFGESSKPSALPWDQIKSSSYQKFSDLARFLPDIRRKHENRIKNNLEFQYILEDIAEYNERKDKKEFSLNEEVRKQERELAETKKKKREEERNSNTEITIIEKGEVSKKDLRVDDPELEETGHILADLIAMNVG</sequence>
<dbReference type="AlphaFoldDB" id="A0A0W8FVQ6"/>
<keyword evidence="2 7" id="KW-0645">Protease</keyword>
<dbReference type="InterPro" id="IPR004447">
    <property type="entry name" value="Peptidase_S41A"/>
</dbReference>
<dbReference type="InterPro" id="IPR001478">
    <property type="entry name" value="PDZ"/>
</dbReference>